<reference evidence="3 4" key="1">
    <citation type="submission" date="2017-03" db="EMBL/GenBank/DDBJ databases">
        <title>Genomes of endolithic fungi from Antarctica.</title>
        <authorList>
            <person name="Coleine C."/>
            <person name="Masonjones S."/>
            <person name="Stajich J.E."/>
        </authorList>
    </citation>
    <scope>NUCLEOTIDE SEQUENCE [LARGE SCALE GENOMIC DNA]</scope>
    <source>
        <strain evidence="3 4">CCFEE 5187</strain>
    </source>
</reference>
<dbReference type="AlphaFoldDB" id="A0A4U0W897"/>
<keyword evidence="4" id="KW-1185">Reference proteome</keyword>
<dbReference type="OrthoDB" id="407832at2759"/>
<evidence type="ECO:0000256" key="1">
    <source>
        <dbReference type="ARBA" id="ARBA00004123"/>
    </source>
</evidence>
<dbReference type="STRING" id="331657.A0A4U0W897"/>
<dbReference type="InterPro" id="IPR021858">
    <property type="entry name" value="Fun_TF"/>
</dbReference>
<comment type="caution">
    <text evidence="3">The sequence shown here is derived from an EMBL/GenBank/DDBJ whole genome shotgun (WGS) entry which is preliminary data.</text>
</comment>
<dbReference type="Pfam" id="PF11951">
    <property type="entry name" value="Fungal_trans_2"/>
    <property type="match status" value="1"/>
</dbReference>
<evidence type="ECO:0008006" key="5">
    <source>
        <dbReference type="Google" id="ProtNLM"/>
    </source>
</evidence>
<gene>
    <name evidence="3" type="ORF">B0A49_11197</name>
</gene>
<name>A0A4U0W897_9PEZI</name>
<dbReference type="PANTHER" id="PTHR37534:SF2">
    <property type="entry name" value="N-ACETYLTRANSFERASE DOMAIN-CONTAINING PROTEIN"/>
    <property type="match status" value="1"/>
</dbReference>
<dbReference type="GO" id="GO:0005634">
    <property type="term" value="C:nucleus"/>
    <property type="evidence" value="ECO:0007669"/>
    <property type="project" value="UniProtKB-SubCell"/>
</dbReference>
<dbReference type="Proteomes" id="UP000308768">
    <property type="component" value="Unassembled WGS sequence"/>
</dbReference>
<organism evidence="3 4">
    <name type="scientific">Cryomyces minteri</name>
    <dbReference type="NCBI Taxonomy" id="331657"/>
    <lineage>
        <taxon>Eukaryota</taxon>
        <taxon>Fungi</taxon>
        <taxon>Dikarya</taxon>
        <taxon>Ascomycota</taxon>
        <taxon>Pezizomycotina</taxon>
        <taxon>Dothideomycetes</taxon>
        <taxon>Dothideomycetes incertae sedis</taxon>
        <taxon>Cryomyces</taxon>
    </lineage>
</organism>
<keyword evidence="2" id="KW-0539">Nucleus</keyword>
<dbReference type="EMBL" id="NAJN01002092">
    <property type="protein sequence ID" value="TKA57886.1"/>
    <property type="molecule type" value="Genomic_DNA"/>
</dbReference>
<evidence type="ECO:0000313" key="3">
    <source>
        <dbReference type="EMBL" id="TKA57886.1"/>
    </source>
</evidence>
<dbReference type="GO" id="GO:0045944">
    <property type="term" value="P:positive regulation of transcription by RNA polymerase II"/>
    <property type="evidence" value="ECO:0007669"/>
    <property type="project" value="TreeGrafter"/>
</dbReference>
<evidence type="ECO:0000313" key="4">
    <source>
        <dbReference type="Proteomes" id="UP000308768"/>
    </source>
</evidence>
<evidence type="ECO:0000256" key="2">
    <source>
        <dbReference type="ARBA" id="ARBA00023242"/>
    </source>
</evidence>
<proteinExistence type="predicted"/>
<dbReference type="GO" id="GO:0003700">
    <property type="term" value="F:DNA-binding transcription factor activity"/>
    <property type="evidence" value="ECO:0007669"/>
    <property type="project" value="TreeGrafter"/>
</dbReference>
<protein>
    <recommendedName>
        <fullName evidence="5">ARCA protein</fullName>
    </recommendedName>
</protein>
<sequence length="656" mass="72688">MVGQTCQLLAAVIACISRIGNLPYGMKEDIFASTRCAVPYSSAWELANSCTRDTRILISAIRAKKAARHVELDSTNQDRMSELQNQALEIVANAKGSGLGKCDYDFSANQTWITTSSKNLSFIDETQELVSIYDRGCDEPANAATTPLDWGGSNFSAPVPSQHLANVPDVTSVPASCPIAVRTDSYGDESINDANSPSKRRRFTFSSNSFHGSPEQSSVRYHHSPVASNHALSPVAFSSTSGRESVHDAARIDPSREFAALEPTISSTSELGAGFSTVSDSLSRVYLDAPVWPLQDREEAHLMRYFIDHLAVSFDLCDPDRHFALVVPHRAAVCPTLLNAVFAASARHLSRISDYDPLVSNRYHQECLKYLIPMLDDTAAILDENLLASTVILRFLEEIEVPISGADTQSHLLGTHVFISAQERSTVAGGLRQAAFWVGLRQEIYVAFVNQRSILPALEHCNIDRSFEPADDCTWSNRMIVHCADVIRYCFGDGEQTTSHYTKLLDYCMEWHAFKPPSFSPIFFRDWDTTNVFPEIWLLGDAVVTGLQHYHLAKILLTAHNPKTPRLGPGRLAALRIMDEEIKDDVRSLCGMAQSNNKTPPNYVTACMAIAMAGDKFTMRNEQEALLAILEQTESFNGWPTRTAQKHLKEAWGYVL</sequence>
<accession>A0A4U0W897</accession>
<comment type="subcellular location">
    <subcellularLocation>
        <location evidence="1">Nucleus</location>
    </subcellularLocation>
</comment>
<dbReference type="GO" id="GO:0000976">
    <property type="term" value="F:transcription cis-regulatory region binding"/>
    <property type="evidence" value="ECO:0007669"/>
    <property type="project" value="TreeGrafter"/>
</dbReference>
<dbReference type="PANTHER" id="PTHR37534">
    <property type="entry name" value="TRANSCRIPTIONAL ACTIVATOR PROTEIN UGA3"/>
    <property type="match status" value="1"/>
</dbReference>